<dbReference type="AlphaFoldDB" id="A0A2P6TI42"/>
<dbReference type="InterPro" id="IPR004328">
    <property type="entry name" value="BRO1_dom"/>
</dbReference>
<sequence>MPADAPQPLLPLSSPLAEEVMVLHMYAALCTEHAFGLASDHLAGSPSTAPGSPDSLLSGTATARPATTAPPSGGSSGEKRSKHGLLRRLFNFRRQKAVADSGGAIQGHNSGGSPAAGADSWGSASPRPCSPYLRTLSRCPAKASVFAGGPATAASFSAASPTAWEGSSLTSPRAPSGSDAAGGLAGAAAWLRRAAGVYGHVEAELLPAAQAAGALPAGDACPVELWPGLAAVLEQLCLAQAQGLAARRAEERGAAPALAAALHRGAAELFESAAAKLLAVQPPSPDCNRTLSVRLRRFPTISAVWHTAAAYAQLAQAQQGEEQLGAAVATMVPALSKAREALAQCGSEADWAAALAPELRRLEKLAELLDRERAVVYVQQVAAAGGELPPSKVMVAPIVHRADG</sequence>
<accession>A0A2P6TI42</accession>
<dbReference type="EMBL" id="LHPG02000015">
    <property type="protein sequence ID" value="PRW33962.1"/>
    <property type="molecule type" value="Genomic_DNA"/>
</dbReference>
<feature type="compositionally biased region" description="Polar residues" evidence="2">
    <location>
        <begin position="45"/>
        <end position="59"/>
    </location>
</feature>
<feature type="region of interest" description="Disordered" evidence="2">
    <location>
        <begin position="100"/>
        <end position="124"/>
    </location>
</feature>
<evidence type="ECO:0000313" key="4">
    <source>
        <dbReference type="EMBL" id="PRW33962.1"/>
    </source>
</evidence>
<evidence type="ECO:0000259" key="3">
    <source>
        <dbReference type="Pfam" id="PF03097"/>
    </source>
</evidence>
<gene>
    <name evidence="4" type="ORF">C2E21_7374</name>
</gene>
<comment type="similarity">
    <text evidence="1">Belongs to the BROX family.</text>
</comment>
<dbReference type="Proteomes" id="UP000239899">
    <property type="component" value="Unassembled WGS sequence"/>
</dbReference>
<dbReference type="Pfam" id="PF03097">
    <property type="entry name" value="BRO1"/>
    <property type="match status" value="1"/>
</dbReference>
<evidence type="ECO:0000256" key="1">
    <source>
        <dbReference type="ARBA" id="ARBA00008901"/>
    </source>
</evidence>
<name>A0A2P6TI42_CHLSO</name>
<feature type="domain" description="BRO1" evidence="3">
    <location>
        <begin position="179"/>
        <end position="392"/>
    </location>
</feature>
<dbReference type="OrthoDB" id="10659841at2759"/>
<keyword evidence="5" id="KW-1185">Reference proteome</keyword>
<evidence type="ECO:0000313" key="5">
    <source>
        <dbReference type="Proteomes" id="UP000239899"/>
    </source>
</evidence>
<dbReference type="PANTHER" id="PTHR23032">
    <property type="entry name" value="BRO1 DOMAIN-CONTAINING PROTEIN BROX"/>
    <property type="match status" value="1"/>
</dbReference>
<dbReference type="InterPro" id="IPR038499">
    <property type="entry name" value="BRO1_sf"/>
</dbReference>
<evidence type="ECO:0000256" key="2">
    <source>
        <dbReference type="SAM" id="MobiDB-lite"/>
    </source>
</evidence>
<protein>
    <submittedName>
        <fullName evidence="4">BRO1 domain-containing BROX</fullName>
    </submittedName>
</protein>
<dbReference type="PANTHER" id="PTHR23032:SF13">
    <property type="entry name" value="BRO1 DOMAIN-CONTAINING PROTEIN BROX"/>
    <property type="match status" value="1"/>
</dbReference>
<dbReference type="Gene3D" id="1.25.40.280">
    <property type="entry name" value="alix/aip1 like domains"/>
    <property type="match status" value="1"/>
</dbReference>
<feature type="compositionally biased region" description="Low complexity" evidence="2">
    <location>
        <begin position="60"/>
        <end position="71"/>
    </location>
</feature>
<organism evidence="4 5">
    <name type="scientific">Chlorella sorokiniana</name>
    <name type="common">Freshwater green alga</name>
    <dbReference type="NCBI Taxonomy" id="3076"/>
    <lineage>
        <taxon>Eukaryota</taxon>
        <taxon>Viridiplantae</taxon>
        <taxon>Chlorophyta</taxon>
        <taxon>core chlorophytes</taxon>
        <taxon>Trebouxiophyceae</taxon>
        <taxon>Chlorellales</taxon>
        <taxon>Chlorellaceae</taxon>
        <taxon>Chlorella clade</taxon>
        <taxon>Chlorella</taxon>
    </lineage>
</organism>
<proteinExistence type="inferred from homology"/>
<dbReference type="STRING" id="3076.A0A2P6TI42"/>
<comment type="caution">
    <text evidence="4">The sequence shown here is derived from an EMBL/GenBank/DDBJ whole genome shotgun (WGS) entry which is preliminary data.</text>
</comment>
<feature type="region of interest" description="Disordered" evidence="2">
    <location>
        <begin position="43"/>
        <end position="82"/>
    </location>
</feature>
<reference evidence="4 5" key="1">
    <citation type="journal article" date="2018" name="Plant J.">
        <title>Genome sequences of Chlorella sorokiniana UTEX 1602 and Micractinium conductrix SAG 241.80: implications to maltose excretion by a green alga.</title>
        <authorList>
            <person name="Arriola M.B."/>
            <person name="Velmurugan N."/>
            <person name="Zhang Y."/>
            <person name="Plunkett M.H."/>
            <person name="Hondzo H."/>
            <person name="Barney B.M."/>
        </authorList>
    </citation>
    <scope>NUCLEOTIDE SEQUENCE [LARGE SCALE GENOMIC DNA]</scope>
    <source>
        <strain evidence="5">UTEX 1602</strain>
    </source>
</reference>
<dbReference type="InterPro" id="IPR038898">
    <property type="entry name" value="BROX"/>
</dbReference>